<evidence type="ECO:0000256" key="4">
    <source>
        <dbReference type="ARBA" id="ARBA00022989"/>
    </source>
</evidence>
<comment type="subcellular location">
    <subcellularLocation>
        <location evidence="1">Cell membrane</location>
        <topology evidence="1">Multi-pass membrane protein</topology>
    </subcellularLocation>
</comment>
<feature type="transmembrane region" description="Helical" evidence="6">
    <location>
        <begin position="678"/>
        <end position="702"/>
    </location>
</feature>
<dbReference type="InterPro" id="IPR050250">
    <property type="entry name" value="Macrolide_Exporter_MacB"/>
</dbReference>
<keyword evidence="2" id="KW-1003">Cell membrane</keyword>
<protein>
    <submittedName>
        <fullName evidence="9">ABC transporter permease</fullName>
    </submittedName>
</protein>
<evidence type="ECO:0000256" key="6">
    <source>
        <dbReference type="SAM" id="Phobius"/>
    </source>
</evidence>
<keyword evidence="4 6" id="KW-1133">Transmembrane helix</keyword>
<feature type="domain" description="ABC3 transporter permease C-terminal" evidence="7">
    <location>
        <begin position="681"/>
        <end position="794"/>
    </location>
</feature>
<keyword evidence="3 6" id="KW-0812">Transmembrane</keyword>
<evidence type="ECO:0000256" key="2">
    <source>
        <dbReference type="ARBA" id="ARBA00022475"/>
    </source>
</evidence>
<reference evidence="9 10" key="1">
    <citation type="submission" date="2020-07" db="EMBL/GenBank/DDBJ databases">
        <title>Spirosoma foliorum sp. nov., isolated from the leaves on the Nejang mountain Korea, Republic of.</title>
        <authorList>
            <person name="Ho H."/>
            <person name="Lee Y.-J."/>
            <person name="Nurcahyanto D.-A."/>
            <person name="Kim S.-G."/>
        </authorList>
    </citation>
    <scope>NUCLEOTIDE SEQUENCE [LARGE SCALE GENOMIC DNA]</scope>
    <source>
        <strain evidence="9 10">PL0136</strain>
    </source>
</reference>
<organism evidence="9 10">
    <name type="scientific">Spirosoma foliorum</name>
    <dbReference type="NCBI Taxonomy" id="2710596"/>
    <lineage>
        <taxon>Bacteria</taxon>
        <taxon>Pseudomonadati</taxon>
        <taxon>Bacteroidota</taxon>
        <taxon>Cytophagia</taxon>
        <taxon>Cytophagales</taxon>
        <taxon>Cytophagaceae</taxon>
        <taxon>Spirosoma</taxon>
    </lineage>
</organism>
<feature type="transmembrane region" description="Helical" evidence="6">
    <location>
        <begin position="764"/>
        <end position="784"/>
    </location>
</feature>
<dbReference type="PANTHER" id="PTHR30572">
    <property type="entry name" value="MEMBRANE COMPONENT OF TRANSPORTER-RELATED"/>
    <property type="match status" value="1"/>
</dbReference>
<evidence type="ECO:0000259" key="8">
    <source>
        <dbReference type="Pfam" id="PF12704"/>
    </source>
</evidence>
<dbReference type="AlphaFoldDB" id="A0A7G5GWE5"/>
<dbReference type="GO" id="GO:0005886">
    <property type="term" value="C:plasma membrane"/>
    <property type="evidence" value="ECO:0007669"/>
    <property type="project" value="UniProtKB-SubCell"/>
</dbReference>
<feature type="transmembrane region" description="Helical" evidence="6">
    <location>
        <begin position="285"/>
        <end position="304"/>
    </location>
</feature>
<evidence type="ECO:0000256" key="1">
    <source>
        <dbReference type="ARBA" id="ARBA00004651"/>
    </source>
</evidence>
<name>A0A7G5GWE5_9BACT</name>
<proteinExistence type="predicted"/>
<dbReference type="Proteomes" id="UP000515369">
    <property type="component" value="Chromosome"/>
</dbReference>
<dbReference type="KEGG" id="sfol:H3H32_35865"/>
<sequence length="801" mass="88617">MLTNYLKIAWRGLLKNRLFTSLNLVGLATGLAVALLLILYVKDELQFDKYHAHADRIYRIAVTVSFDGKTMKWANSPNAVGPALKADIPNVEQQVRLLRHNFGQTAFVNSGDRKFAEKNFYWADGSLFNIFDIALLKGNPKTALDGPRKVVLSQATADRYFGTENPIGKILNVDNRDTLEVTGVYANFPGTSTLDADMIGSFSSVRWAQQPTWSNASFETYLLLTPQANPAQIEQQMVAVLNKNVPKSDQYFTLGLQPLTDIHLHSADITNANTTRIGDFQQVKILLILAIVILLIASINYMNLATAKAQIRFREVGVIKTVGASMRHLVTRFYLETALMMSLALILAIGLVALSLPIFNQLTGKQLPFQALLSPEVAGGLLLIGLIITLIAGSYPAFYLSSFSPKYLLSTTFRNQSGAGLFRRSLVVIQFTASVVLMVSTFIFYQQLQFIQSQKLGYEPTQVLAVMTSAAKDRTQIDALMNDYRSLSNVVDVCRAQTFPGDGGSGRTLTKSDNPNGNNASDGMAIQTNRVGNEFINVLGLKLLAGRTLPAVKDPKDTTVQVVLNKTAVEYLGYTPEKALGRKAYNLFGWDRAEIVGVVEDFHFESLHKPIGAYAFHNADTEGRPYLLIKTKTAHLPETMQQLERIFQKDMPDSAFEFTFLDDFLNTLYRSEQRTAQVVLVFSALAILIACLGLFGLAAFTAEQRTKEIGVRKVLGASVFSIVGLLSKDFLKLVIVAILIASPLAWYTMNQWLQDFAYKINIEWWMFAVAGLLAIGVALLTVSFQSIKAALMNPVKSLRSE</sequence>
<feature type="transmembrane region" description="Helical" evidence="6">
    <location>
        <begin position="21"/>
        <end position="41"/>
    </location>
</feature>
<feature type="transmembrane region" description="Helical" evidence="6">
    <location>
        <begin position="421"/>
        <end position="445"/>
    </location>
</feature>
<dbReference type="GO" id="GO:0022857">
    <property type="term" value="F:transmembrane transporter activity"/>
    <property type="evidence" value="ECO:0007669"/>
    <property type="project" value="TreeGrafter"/>
</dbReference>
<accession>A0A7G5GWE5</accession>
<evidence type="ECO:0000256" key="5">
    <source>
        <dbReference type="ARBA" id="ARBA00023136"/>
    </source>
</evidence>
<feature type="transmembrane region" description="Helical" evidence="6">
    <location>
        <begin position="379"/>
        <end position="400"/>
    </location>
</feature>
<dbReference type="InterPro" id="IPR025857">
    <property type="entry name" value="MacB_PCD"/>
</dbReference>
<dbReference type="Pfam" id="PF02687">
    <property type="entry name" value="FtsX"/>
    <property type="match status" value="2"/>
</dbReference>
<feature type="domain" description="ABC3 transporter permease C-terminal" evidence="7">
    <location>
        <begin position="288"/>
        <end position="405"/>
    </location>
</feature>
<dbReference type="PANTHER" id="PTHR30572:SF18">
    <property type="entry name" value="ABC-TYPE MACROLIDE FAMILY EXPORT SYSTEM PERMEASE COMPONENT 2"/>
    <property type="match status" value="1"/>
</dbReference>
<feature type="transmembrane region" description="Helical" evidence="6">
    <location>
        <begin position="333"/>
        <end position="359"/>
    </location>
</feature>
<evidence type="ECO:0000259" key="7">
    <source>
        <dbReference type="Pfam" id="PF02687"/>
    </source>
</evidence>
<dbReference type="InterPro" id="IPR003838">
    <property type="entry name" value="ABC3_permease_C"/>
</dbReference>
<feature type="domain" description="MacB-like periplasmic core" evidence="8">
    <location>
        <begin position="20"/>
        <end position="239"/>
    </location>
</feature>
<gene>
    <name evidence="9" type="ORF">H3H32_35865</name>
</gene>
<keyword evidence="10" id="KW-1185">Reference proteome</keyword>
<evidence type="ECO:0000256" key="3">
    <source>
        <dbReference type="ARBA" id="ARBA00022692"/>
    </source>
</evidence>
<keyword evidence="5 6" id="KW-0472">Membrane</keyword>
<dbReference type="Pfam" id="PF12704">
    <property type="entry name" value="MacB_PCD"/>
    <property type="match status" value="1"/>
</dbReference>
<evidence type="ECO:0000313" key="9">
    <source>
        <dbReference type="EMBL" id="QMW03187.1"/>
    </source>
</evidence>
<evidence type="ECO:0000313" key="10">
    <source>
        <dbReference type="Proteomes" id="UP000515369"/>
    </source>
</evidence>
<dbReference type="EMBL" id="CP059732">
    <property type="protein sequence ID" value="QMW03187.1"/>
    <property type="molecule type" value="Genomic_DNA"/>
</dbReference>
<dbReference type="RefSeq" id="WP_182460473.1">
    <property type="nucleotide sequence ID" value="NZ_CP059732.1"/>
</dbReference>
<feature type="transmembrane region" description="Helical" evidence="6">
    <location>
        <begin position="714"/>
        <end position="744"/>
    </location>
</feature>